<evidence type="ECO:0000256" key="3">
    <source>
        <dbReference type="ARBA" id="ARBA00022769"/>
    </source>
</evidence>
<dbReference type="GO" id="GO:0003677">
    <property type="term" value="F:DNA binding"/>
    <property type="evidence" value="ECO:0007669"/>
    <property type="project" value="UniProtKB-UniRule"/>
</dbReference>
<dbReference type="SUPFAM" id="SSF82771">
    <property type="entry name" value="GIY-YIG endonuclease"/>
    <property type="match status" value="1"/>
</dbReference>
<dbReference type="InterPro" id="IPR003583">
    <property type="entry name" value="Hlx-hairpin-Hlx_DNA-bd_motif"/>
</dbReference>
<dbReference type="SUPFAM" id="SSF46600">
    <property type="entry name" value="C-terminal UvrC-binding domain of UvrB"/>
    <property type="match status" value="1"/>
</dbReference>
<dbReference type="GO" id="GO:0005737">
    <property type="term" value="C:cytoplasm"/>
    <property type="evidence" value="ECO:0007669"/>
    <property type="project" value="UniProtKB-SubCell"/>
</dbReference>
<dbReference type="Pfam" id="PF22920">
    <property type="entry name" value="UvrC_RNaseH"/>
    <property type="match status" value="1"/>
</dbReference>
<keyword evidence="3 6" id="KW-0228">DNA excision</keyword>
<comment type="caution">
    <text evidence="11">The sequence shown here is derived from an EMBL/GenBank/DDBJ whole genome shotgun (WGS) entry which is preliminary data.</text>
</comment>
<dbReference type="SMART" id="SM00465">
    <property type="entry name" value="GIYc"/>
    <property type="match status" value="1"/>
</dbReference>
<dbReference type="GO" id="GO:0009432">
    <property type="term" value="P:SOS response"/>
    <property type="evidence" value="ECO:0007669"/>
    <property type="project" value="UniProtKB-UniRule"/>
</dbReference>
<evidence type="ECO:0000256" key="6">
    <source>
        <dbReference type="HAMAP-Rule" id="MF_00203"/>
    </source>
</evidence>
<dbReference type="PANTHER" id="PTHR30562:SF1">
    <property type="entry name" value="UVRABC SYSTEM PROTEIN C"/>
    <property type="match status" value="1"/>
</dbReference>
<dbReference type="InterPro" id="IPR047296">
    <property type="entry name" value="GIY-YIG_UvrC_Cho"/>
</dbReference>
<evidence type="ECO:0000256" key="4">
    <source>
        <dbReference type="ARBA" id="ARBA00022881"/>
    </source>
</evidence>
<dbReference type="Gene3D" id="3.40.1440.10">
    <property type="entry name" value="GIY-YIG endonuclease"/>
    <property type="match status" value="1"/>
</dbReference>
<feature type="domain" description="UVR" evidence="8">
    <location>
        <begin position="225"/>
        <end position="260"/>
    </location>
</feature>
<feature type="domain" description="UvrC family homology region profile" evidence="10">
    <location>
        <begin position="276"/>
        <end position="503"/>
    </location>
</feature>
<dbReference type="InterPro" id="IPR010994">
    <property type="entry name" value="RuvA_2-like"/>
</dbReference>
<feature type="domain" description="GIY-YIG" evidence="9">
    <location>
        <begin position="35"/>
        <end position="114"/>
    </location>
</feature>
<dbReference type="Pfam" id="PF02151">
    <property type="entry name" value="UVR"/>
    <property type="match status" value="1"/>
</dbReference>
<dbReference type="Gene3D" id="3.30.420.340">
    <property type="entry name" value="UvrC, RNAse H endonuclease domain"/>
    <property type="match status" value="1"/>
</dbReference>
<evidence type="ECO:0000256" key="5">
    <source>
        <dbReference type="ARBA" id="ARBA00023204"/>
    </source>
</evidence>
<dbReference type="SMART" id="SM00278">
    <property type="entry name" value="HhH1"/>
    <property type="match status" value="2"/>
</dbReference>
<comment type="function">
    <text evidence="6">The UvrABC repair system catalyzes the recognition and processing of DNA lesions. UvrC both incises the 5' and 3' sides of the lesion. The N-terminal half is responsible for the 3' incision and the C-terminal half is responsible for the 5' incision.</text>
</comment>
<comment type="subcellular location">
    <subcellularLocation>
        <location evidence="6">Cytoplasm</location>
    </subcellularLocation>
</comment>
<dbReference type="Pfam" id="PF01541">
    <property type="entry name" value="GIY-YIG"/>
    <property type="match status" value="1"/>
</dbReference>
<reference evidence="11 12" key="1">
    <citation type="journal article" date="2019" name="Nat. Microbiol.">
        <title>Mediterranean grassland soil C-N compound turnover is dependent on rainfall and depth, and is mediated by genomically divergent microorganisms.</title>
        <authorList>
            <person name="Diamond S."/>
            <person name="Andeer P.F."/>
            <person name="Li Z."/>
            <person name="Crits-Christoph A."/>
            <person name="Burstein D."/>
            <person name="Anantharaman K."/>
            <person name="Lane K.R."/>
            <person name="Thomas B.C."/>
            <person name="Pan C."/>
            <person name="Northen T.R."/>
            <person name="Banfield J.F."/>
        </authorList>
    </citation>
    <scope>NUCLEOTIDE SEQUENCE [LARGE SCALE GENOMIC DNA]</scope>
    <source>
        <strain evidence="11">WS_9</strain>
    </source>
</reference>
<dbReference type="NCBIfam" id="NF001824">
    <property type="entry name" value="PRK00558.1-5"/>
    <property type="match status" value="1"/>
</dbReference>
<keyword evidence="4 6" id="KW-0267">Excision nuclease</keyword>
<comment type="subunit">
    <text evidence="6">Interacts with UvrB in an incision complex.</text>
</comment>
<dbReference type="EMBL" id="VBOZ01000030">
    <property type="protein sequence ID" value="TMQ63536.1"/>
    <property type="molecule type" value="Genomic_DNA"/>
</dbReference>
<dbReference type="InterPro" id="IPR036876">
    <property type="entry name" value="UVR_dom_sf"/>
</dbReference>
<dbReference type="HAMAP" id="MF_00203">
    <property type="entry name" value="UvrC"/>
    <property type="match status" value="1"/>
</dbReference>
<dbReference type="PANTHER" id="PTHR30562">
    <property type="entry name" value="UVRC/OXIDOREDUCTASE"/>
    <property type="match status" value="1"/>
</dbReference>
<dbReference type="Pfam" id="PF08459">
    <property type="entry name" value="UvrC_RNaseH_dom"/>
    <property type="match status" value="1"/>
</dbReference>
<organism evidence="11 12">
    <name type="scientific">Eiseniibacteriota bacterium</name>
    <dbReference type="NCBI Taxonomy" id="2212470"/>
    <lineage>
        <taxon>Bacteria</taxon>
        <taxon>Candidatus Eiseniibacteriota</taxon>
    </lineage>
</organism>
<protein>
    <recommendedName>
        <fullName evidence="6">UvrABC system protein C</fullName>
        <shortName evidence="6">Protein UvrC</shortName>
    </recommendedName>
    <alternativeName>
        <fullName evidence="6">Excinuclease ABC subunit C</fullName>
    </alternativeName>
</protein>
<dbReference type="FunFam" id="3.40.1440.10:FF:000001">
    <property type="entry name" value="UvrABC system protein C"/>
    <property type="match status" value="1"/>
</dbReference>
<dbReference type="InterPro" id="IPR000305">
    <property type="entry name" value="GIY-YIG_endonuc"/>
</dbReference>
<dbReference type="InterPro" id="IPR035901">
    <property type="entry name" value="GIY-YIG_endonuc_sf"/>
</dbReference>
<dbReference type="InterPro" id="IPR001943">
    <property type="entry name" value="UVR_dom"/>
</dbReference>
<dbReference type="Pfam" id="PF14520">
    <property type="entry name" value="HHH_5"/>
    <property type="match status" value="1"/>
</dbReference>
<dbReference type="SUPFAM" id="SSF47781">
    <property type="entry name" value="RuvA domain 2-like"/>
    <property type="match status" value="1"/>
</dbReference>
<dbReference type="AlphaFoldDB" id="A0A538TIU0"/>
<accession>A0A538TIU0</accession>
<dbReference type="Proteomes" id="UP000317691">
    <property type="component" value="Unassembled WGS sequence"/>
</dbReference>
<dbReference type="GO" id="GO:0009380">
    <property type="term" value="C:excinuclease repair complex"/>
    <property type="evidence" value="ECO:0007669"/>
    <property type="project" value="InterPro"/>
</dbReference>
<evidence type="ECO:0000259" key="9">
    <source>
        <dbReference type="PROSITE" id="PS50164"/>
    </source>
</evidence>
<evidence type="ECO:0000259" key="10">
    <source>
        <dbReference type="PROSITE" id="PS50165"/>
    </source>
</evidence>
<dbReference type="PROSITE" id="PS50164">
    <property type="entry name" value="GIY_YIG"/>
    <property type="match status" value="1"/>
</dbReference>
<dbReference type="GO" id="GO:0006289">
    <property type="term" value="P:nucleotide-excision repair"/>
    <property type="evidence" value="ECO:0007669"/>
    <property type="project" value="UniProtKB-UniRule"/>
</dbReference>
<dbReference type="InterPro" id="IPR050066">
    <property type="entry name" value="UvrABC_protein_C"/>
</dbReference>
<dbReference type="Gene3D" id="1.10.150.20">
    <property type="entry name" value="5' to 3' exonuclease, C-terminal subdomain"/>
    <property type="match status" value="1"/>
</dbReference>
<dbReference type="PROSITE" id="PS50151">
    <property type="entry name" value="UVR"/>
    <property type="match status" value="1"/>
</dbReference>
<dbReference type="NCBIfam" id="TIGR00194">
    <property type="entry name" value="uvrC"/>
    <property type="match status" value="1"/>
</dbReference>
<dbReference type="InterPro" id="IPR004791">
    <property type="entry name" value="UvrC"/>
</dbReference>
<evidence type="ECO:0000256" key="7">
    <source>
        <dbReference type="SAM" id="MobiDB-lite"/>
    </source>
</evidence>
<gene>
    <name evidence="6 11" type="primary">uvrC</name>
    <name evidence="11" type="ORF">E6K79_09845</name>
</gene>
<dbReference type="GO" id="GO:0009381">
    <property type="term" value="F:excinuclease ABC activity"/>
    <property type="evidence" value="ECO:0007669"/>
    <property type="project" value="UniProtKB-UniRule"/>
</dbReference>
<keyword evidence="5 6" id="KW-0234">DNA repair</keyword>
<evidence type="ECO:0000259" key="8">
    <source>
        <dbReference type="PROSITE" id="PS50151"/>
    </source>
</evidence>
<evidence type="ECO:0000256" key="1">
    <source>
        <dbReference type="ARBA" id="ARBA00022490"/>
    </source>
</evidence>
<comment type="similarity">
    <text evidence="6">Belongs to the UvrC family.</text>
</comment>
<dbReference type="InterPro" id="IPR038476">
    <property type="entry name" value="UvrC_RNase_H_dom_sf"/>
</dbReference>
<keyword evidence="2 6" id="KW-0227">DNA damage</keyword>
<feature type="region of interest" description="Disordered" evidence="7">
    <location>
        <begin position="1"/>
        <end position="21"/>
    </location>
</feature>
<dbReference type="PROSITE" id="PS50165">
    <property type="entry name" value="UVRC"/>
    <property type="match status" value="1"/>
</dbReference>
<evidence type="ECO:0000313" key="11">
    <source>
        <dbReference type="EMBL" id="TMQ63536.1"/>
    </source>
</evidence>
<sequence length="630" mass="70402">MPSRSSNQRGDAPPPLQSDDPVSIDLKRAIAALPAQPGVYLFRDQRGDLLYVGKAKRLDQRVRSHFQDPAAIGAKQVALIRRVANVEFIAVDSEIDALILESTLVREQQPPYNIHLKDDKRYPYIRVSWQEPYPRLSIVRRVEKDGARYFGPYTEVKELRQLLRMTQTIFPMRSCSDIDAHIAARRECLEFHIGHCTGPCIAAQSHQEYRAMVDQFCEFLAGRREEVVGKLRGWLSEASERREYERAAKLRDQVRRLESVLARQRMVDVSGSSVDVLGLARQGERCAVVVLRVRERRVVAREVRWLRGGAAAGEADLLRAYVTLAYTSAASIPETLVVETDPEEAELVRAFLSKVAESPVRVRQPRDAAERALLRTARRNAAILVSRGRESKGRALEGIAADEALELQRTLHLERMPRRIRCFDVSQLFGTHVVASMVTFVDGQPAKNEYRRYRIRTVEGQDDFASIAEAVARHAVRVREGEIAPADLVLIDGGMGQLHAATQAAAGSPLANVPFVGLAKRLEEIVQVGTEPLRLSRRSPALKLLQRIRDEAHRFAITYHRSLRGRAARTSTLERVPGLGPKRRALLLRQFGSVARLKRQPLGTIAAVPGIGERMAARILEVVGASGGAE</sequence>
<dbReference type="CDD" id="cd10434">
    <property type="entry name" value="GIY-YIG_UvrC_Cho"/>
    <property type="match status" value="1"/>
</dbReference>
<evidence type="ECO:0000313" key="12">
    <source>
        <dbReference type="Proteomes" id="UP000317691"/>
    </source>
</evidence>
<dbReference type="InterPro" id="IPR001162">
    <property type="entry name" value="UvrC_RNase_H_dom"/>
</dbReference>
<proteinExistence type="inferred from homology"/>
<evidence type="ECO:0000256" key="2">
    <source>
        <dbReference type="ARBA" id="ARBA00022763"/>
    </source>
</evidence>
<keyword evidence="6" id="KW-0742">SOS response</keyword>
<name>A0A538TIU0_UNCEI</name>
<keyword evidence="1 6" id="KW-0963">Cytoplasm</keyword>